<dbReference type="InterPro" id="IPR038986">
    <property type="entry name" value="Clr2"/>
</dbReference>
<evidence type="ECO:0000259" key="3">
    <source>
        <dbReference type="Pfam" id="PF16761"/>
    </source>
</evidence>
<dbReference type="Pfam" id="PF10383">
    <property type="entry name" value="Clr2"/>
    <property type="match status" value="1"/>
</dbReference>
<dbReference type="AlphaFoldDB" id="A0AAV9UBD7"/>
<feature type="domain" description="Cryptic loci regulator 2 N-terminal" evidence="3">
    <location>
        <begin position="97"/>
        <end position="181"/>
    </location>
</feature>
<dbReference type="GO" id="GO:0070824">
    <property type="term" value="C:SHREC complex"/>
    <property type="evidence" value="ECO:0007669"/>
    <property type="project" value="InterPro"/>
</dbReference>
<reference evidence="4 5" key="1">
    <citation type="submission" date="2019-10" db="EMBL/GenBank/DDBJ databases">
        <authorList>
            <person name="Palmer J.M."/>
        </authorList>
    </citation>
    <scope>NUCLEOTIDE SEQUENCE [LARGE SCALE GENOMIC DNA]</scope>
    <source>
        <strain evidence="4 5">TWF696</strain>
    </source>
</reference>
<name>A0AAV9UBD7_9PEZI</name>
<proteinExistence type="predicted"/>
<evidence type="ECO:0000259" key="2">
    <source>
        <dbReference type="Pfam" id="PF10383"/>
    </source>
</evidence>
<evidence type="ECO:0000313" key="4">
    <source>
        <dbReference type="EMBL" id="KAK6338910.1"/>
    </source>
</evidence>
<accession>A0AAV9UBD7</accession>
<dbReference type="InterPro" id="IPR018839">
    <property type="entry name" value="Tscrpt-silencing_Clr2_C"/>
</dbReference>
<dbReference type="GO" id="GO:0033553">
    <property type="term" value="C:rDNA heterochromatin"/>
    <property type="evidence" value="ECO:0007669"/>
    <property type="project" value="TreeGrafter"/>
</dbReference>
<dbReference type="PANTHER" id="PTHR38046">
    <property type="entry name" value="CRYPTIC LOCI REGULATOR 2"/>
    <property type="match status" value="1"/>
</dbReference>
<evidence type="ECO:0000256" key="1">
    <source>
        <dbReference type="SAM" id="MobiDB-lite"/>
    </source>
</evidence>
<dbReference type="EMBL" id="JAVHNQ010000009">
    <property type="protein sequence ID" value="KAK6338910.1"/>
    <property type="molecule type" value="Genomic_DNA"/>
</dbReference>
<feature type="domain" description="Cryptic loci regulator 2 C-terminal" evidence="2">
    <location>
        <begin position="352"/>
        <end position="479"/>
    </location>
</feature>
<dbReference type="PANTHER" id="PTHR38046:SF1">
    <property type="entry name" value="CRYPTIC LOCI REGULATOR 2"/>
    <property type="match status" value="1"/>
</dbReference>
<dbReference type="Proteomes" id="UP001375240">
    <property type="component" value="Unassembled WGS sequence"/>
</dbReference>
<dbReference type="InterPro" id="IPR031915">
    <property type="entry name" value="Clr2_N"/>
</dbReference>
<protein>
    <recommendedName>
        <fullName evidence="6">Cryptic loci regulator 2 N-terminal domain-containing protein</fullName>
    </recommendedName>
</protein>
<dbReference type="GO" id="GO:0030466">
    <property type="term" value="P:silent mating-type cassette heterochromatin formation"/>
    <property type="evidence" value="ECO:0007669"/>
    <property type="project" value="TreeGrafter"/>
</dbReference>
<comment type="caution">
    <text evidence="4">The sequence shown here is derived from an EMBL/GenBank/DDBJ whole genome shotgun (WGS) entry which is preliminary data.</text>
</comment>
<organism evidence="4 5">
    <name type="scientific">Orbilia brochopaga</name>
    <dbReference type="NCBI Taxonomy" id="3140254"/>
    <lineage>
        <taxon>Eukaryota</taxon>
        <taxon>Fungi</taxon>
        <taxon>Dikarya</taxon>
        <taxon>Ascomycota</taxon>
        <taxon>Pezizomycotina</taxon>
        <taxon>Orbiliomycetes</taxon>
        <taxon>Orbiliales</taxon>
        <taxon>Orbiliaceae</taxon>
        <taxon>Orbilia</taxon>
    </lineage>
</organism>
<dbReference type="Pfam" id="PF16761">
    <property type="entry name" value="Clr2_transil"/>
    <property type="match status" value="1"/>
</dbReference>
<sequence>MASTDAVVYSDDGSVAFVDGAVRRVLRLNITNSGAVIDLYPTNLKETFKGGGSARKPGERYEWYIRSNPGDPPDVNYRCKLADYLAESFNFKGDDSWILDAMPPGYQIFTFQKIQVDNTGAEKVRNDHYVYGHPTARFRSPNEMAPHMLSLVLQNQDSLRGLPRNIFIPYKPLHACECQYCPRKDKAKSTMAETSRIRAHRNAAIRANTMQARIEAAKEIQDGGWKFRRGEIIWAHQRSETAELGGVWYAALVTSAPDTASFADYANIYTSVQGNRGLYRVQKCGSSVVMTVHTSDIMPWSKTPQPDPKLNISIDEASKAFADAAATGIGLISWDPMDSIKHDNSLVSHFGHGVWFGPEKIWPGDAIRVPPLAKYLEGVSIWDPKQYDILVVRQIIVQTFQEPREDKDGNLTQSFSFFFGGDVLTMYPGPTDKVSEVLDRPVPNYIKTIGKDNAKWYVRLTSDDKQAFISASLVHGRFYDPRIIALIDRRWPTVDAKITTDHYVKDRAWELGLSDINGEPIRQPARPHANAEVKLEEDENPFTEGATGRSVFSEEEQQRLVTSGDTMTEDQLKEYQRLSGALAMPKVLEDHQNKKRRTD</sequence>
<dbReference type="GO" id="GO:0031934">
    <property type="term" value="C:mating-type region heterochromatin"/>
    <property type="evidence" value="ECO:0007669"/>
    <property type="project" value="TreeGrafter"/>
</dbReference>
<evidence type="ECO:0008006" key="6">
    <source>
        <dbReference type="Google" id="ProtNLM"/>
    </source>
</evidence>
<evidence type="ECO:0000313" key="5">
    <source>
        <dbReference type="Proteomes" id="UP001375240"/>
    </source>
</evidence>
<keyword evidence="5" id="KW-1185">Reference proteome</keyword>
<gene>
    <name evidence="4" type="ORF">TWF696_009711</name>
</gene>
<feature type="region of interest" description="Disordered" evidence="1">
    <location>
        <begin position="539"/>
        <end position="570"/>
    </location>
</feature>